<dbReference type="RefSeq" id="WP_279243816.1">
    <property type="nucleotide sequence ID" value="NZ_SHNN01000001.1"/>
</dbReference>
<sequence length="157" mass="18014">MDPTAITWHCQPFSALENRLLYQLLQLRQAIFVVEQNCPYPDLDNLDPHCDHLFALNQDEPVAYARCLPPGLTGEQSSIGRVLVQAQLRRLQLGGELMRRAIAHNFAQWPGHSIRIGAQAYLEEFYRHLGFTSEQDHYMEDGILHIHMQLTTTGEPH</sequence>
<comment type="caution">
    <text evidence="2">The sequence shown here is derived from an EMBL/GenBank/DDBJ whole genome shotgun (WGS) entry which is preliminary data.</text>
</comment>
<organism evidence="2 3">
    <name type="scientific">Candidatus Litorirhabdus singularis</name>
    <dbReference type="NCBI Taxonomy" id="2518993"/>
    <lineage>
        <taxon>Bacteria</taxon>
        <taxon>Pseudomonadati</taxon>
        <taxon>Pseudomonadota</taxon>
        <taxon>Gammaproteobacteria</taxon>
        <taxon>Cellvibrionales</taxon>
        <taxon>Halieaceae</taxon>
        <taxon>Candidatus Litorirhabdus</taxon>
    </lineage>
</organism>
<dbReference type="SUPFAM" id="SSF55729">
    <property type="entry name" value="Acyl-CoA N-acyltransferases (Nat)"/>
    <property type="match status" value="1"/>
</dbReference>
<proteinExistence type="predicted"/>
<keyword evidence="3" id="KW-1185">Reference proteome</keyword>
<gene>
    <name evidence="2" type="ORF">EYC98_02975</name>
</gene>
<protein>
    <submittedName>
        <fullName evidence="2">GNAT family N-acetyltransferase</fullName>
    </submittedName>
</protein>
<accession>A0ABT3TC03</accession>
<evidence type="ECO:0000313" key="2">
    <source>
        <dbReference type="EMBL" id="MCX2979823.1"/>
    </source>
</evidence>
<dbReference type="Gene3D" id="3.40.630.30">
    <property type="match status" value="1"/>
</dbReference>
<name>A0ABT3TC03_9GAMM</name>
<dbReference type="PROSITE" id="PS51186">
    <property type="entry name" value="GNAT"/>
    <property type="match status" value="1"/>
</dbReference>
<dbReference type="InterPro" id="IPR016181">
    <property type="entry name" value="Acyl_CoA_acyltransferase"/>
</dbReference>
<dbReference type="Pfam" id="PF13673">
    <property type="entry name" value="Acetyltransf_10"/>
    <property type="match status" value="1"/>
</dbReference>
<dbReference type="InterPro" id="IPR000182">
    <property type="entry name" value="GNAT_dom"/>
</dbReference>
<evidence type="ECO:0000313" key="3">
    <source>
        <dbReference type="Proteomes" id="UP001143362"/>
    </source>
</evidence>
<feature type="domain" description="N-acetyltransferase" evidence="1">
    <location>
        <begin position="11"/>
        <end position="153"/>
    </location>
</feature>
<dbReference type="EMBL" id="SHNN01000001">
    <property type="protein sequence ID" value="MCX2979823.1"/>
    <property type="molecule type" value="Genomic_DNA"/>
</dbReference>
<dbReference type="CDD" id="cd04301">
    <property type="entry name" value="NAT_SF"/>
    <property type="match status" value="1"/>
</dbReference>
<dbReference type="Proteomes" id="UP001143362">
    <property type="component" value="Unassembled WGS sequence"/>
</dbReference>
<evidence type="ECO:0000259" key="1">
    <source>
        <dbReference type="PROSITE" id="PS51186"/>
    </source>
</evidence>
<reference evidence="2" key="1">
    <citation type="submission" date="2019-02" db="EMBL/GenBank/DDBJ databases">
        <authorList>
            <person name="Li S.-H."/>
        </authorList>
    </citation>
    <scope>NUCLEOTIDE SEQUENCE</scope>
    <source>
        <strain evidence="2">IMCC14734</strain>
    </source>
</reference>